<gene>
    <name evidence="2" type="ORF">J2T15_003410</name>
</gene>
<protein>
    <recommendedName>
        <fullName evidence="1">MEKHLA domain-containing protein</fullName>
    </recommendedName>
</protein>
<dbReference type="InterPro" id="IPR013978">
    <property type="entry name" value="MEKHLA"/>
</dbReference>
<evidence type="ECO:0000313" key="3">
    <source>
        <dbReference type="Proteomes" id="UP001229346"/>
    </source>
</evidence>
<feature type="domain" description="MEKHLA" evidence="1">
    <location>
        <begin position="14"/>
        <end position="156"/>
    </location>
</feature>
<dbReference type="RefSeq" id="WP_307205247.1">
    <property type="nucleotide sequence ID" value="NZ_JAUSSU010000006.1"/>
</dbReference>
<dbReference type="Pfam" id="PF08670">
    <property type="entry name" value="MEKHLA"/>
    <property type="match status" value="1"/>
</dbReference>
<evidence type="ECO:0000259" key="1">
    <source>
        <dbReference type="Pfam" id="PF08670"/>
    </source>
</evidence>
<comment type="caution">
    <text evidence="2">The sequence shown here is derived from an EMBL/GenBank/DDBJ whole genome shotgun (WGS) entry which is preliminary data.</text>
</comment>
<reference evidence="2 3" key="1">
    <citation type="submission" date="2023-07" db="EMBL/GenBank/DDBJ databases">
        <title>Sorghum-associated microbial communities from plants grown in Nebraska, USA.</title>
        <authorList>
            <person name="Schachtman D."/>
        </authorList>
    </citation>
    <scope>NUCLEOTIDE SEQUENCE [LARGE SCALE GENOMIC DNA]</scope>
    <source>
        <strain evidence="2 3">CC482</strain>
    </source>
</reference>
<dbReference type="Proteomes" id="UP001229346">
    <property type="component" value="Unassembled WGS sequence"/>
</dbReference>
<name>A0ABT9U401_PAEHA</name>
<organism evidence="2 3">
    <name type="scientific">Paenibacillus harenae</name>
    <dbReference type="NCBI Taxonomy" id="306543"/>
    <lineage>
        <taxon>Bacteria</taxon>
        <taxon>Bacillati</taxon>
        <taxon>Bacillota</taxon>
        <taxon>Bacilli</taxon>
        <taxon>Bacillales</taxon>
        <taxon>Paenibacillaceae</taxon>
        <taxon>Paenibacillus</taxon>
    </lineage>
</organism>
<accession>A0ABT9U401</accession>
<sequence>MTDSLRTGIGATEEHALLLMDSYLRWTGRELVNRESVDDMTSSADVLFRAPRFILSHGTQADPVLNYGNALALKLWEMDWDKLTSTPSRLTAEPMERAERDRFFTLVTANGYVDDYTSIRISSTGRRFYIKQATVWNVIDEAGVYRGQAATFTEYSYIE</sequence>
<evidence type="ECO:0000313" key="2">
    <source>
        <dbReference type="EMBL" id="MDQ0113967.1"/>
    </source>
</evidence>
<keyword evidence="3" id="KW-1185">Reference proteome</keyword>
<proteinExistence type="predicted"/>
<dbReference type="EMBL" id="JAUSSU010000006">
    <property type="protein sequence ID" value="MDQ0113967.1"/>
    <property type="molecule type" value="Genomic_DNA"/>
</dbReference>